<protein>
    <submittedName>
        <fullName evidence="1">Uncharacterized protein</fullName>
    </submittedName>
</protein>
<proteinExistence type="predicted"/>
<evidence type="ECO:0000313" key="2">
    <source>
        <dbReference type="Proteomes" id="UP000218334"/>
    </source>
</evidence>
<dbReference type="AlphaFoldDB" id="A0A2H3ASZ4"/>
<sequence>MVPTTTAADSEWETLFPRNGLIVLGPHEQVFSISMFHQLRCLNVIRNTTVERSGIQGRNGSCRLTCNIGCTRPENDVGNSFSRRKLGICFLDLPIFRGRGF</sequence>
<accession>A0A2H3ASZ4</accession>
<dbReference type="EMBL" id="KZ293472">
    <property type="protein sequence ID" value="PBK61871.1"/>
    <property type="molecule type" value="Genomic_DNA"/>
</dbReference>
<organism evidence="1 2">
    <name type="scientific">Armillaria solidipes</name>
    <dbReference type="NCBI Taxonomy" id="1076256"/>
    <lineage>
        <taxon>Eukaryota</taxon>
        <taxon>Fungi</taxon>
        <taxon>Dikarya</taxon>
        <taxon>Basidiomycota</taxon>
        <taxon>Agaricomycotina</taxon>
        <taxon>Agaricomycetes</taxon>
        <taxon>Agaricomycetidae</taxon>
        <taxon>Agaricales</taxon>
        <taxon>Marasmiineae</taxon>
        <taxon>Physalacriaceae</taxon>
        <taxon>Armillaria</taxon>
    </lineage>
</organism>
<evidence type="ECO:0000313" key="1">
    <source>
        <dbReference type="EMBL" id="PBK61871.1"/>
    </source>
</evidence>
<dbReference type="Proteomes" id="UP000218334">
    <property type="component" value="Unassembled WGS sequence"/>
</dbReference>
<keyword evidence="2" id="KW-1185">Reference proteome</keyword>
<dbReference type="STRING" id="1076256.A0A2H3ASZ4"/>
<reference evidence="2" key="1">
    <citation type="journal article" date="2017" name="Nat. Ecol. Evol.">
        <title>Genome expansion and lineage-specific genetic innovations in the forest pathogenic fungi Armillaria.</title>
        <authorList>
            <person name="Sipos G."/>
            <person name="Prasanna A.N."/>
            <person name="Walter M.C."/>
            <person name="O'Connor E."/>
            <person name="Balint B."/>
            <person name="Krizsan K."/>
            <person name="Kiss B."/>
            <person name="Hess J."/>
            <person name="Varga T."/>
            <person name="Slot J."/>
            <person name="Riley R."/>
            <person name="Boka B."/>
            <person name="Rigling D."/>
            <person name="Barry K."/>
            <person name="Lee J."/>
            <person name="Mihaltcheva S."/>
            <person name="LaButti K."/>
            <person name="Lipzen A."/>
            <person name="Waldron R."/>
            <person name="Moloney N.M."/>
            <person name="Sperisen C."/>
            <person name="Kredics L."/>
            <person name="Vagvoelgyi C."/>
            <person name="Patrignani A."/>
            <person name="Fitzpatrick D."/>
            <person name="Nagy I."/>
            <person name="Doyle S."/>
            <person name="Anderson J.B."/>
            <person name="Grigoriev I.V."/>
            <person name="Gueldener U."/>
            <person name="Muensterkoetter M."/>
            <person name="Nagy L.G."/>
        </authorList>
    </citation>
    <scope>NUCLEOTIDE SEQUENCE [LARGE SCALE GENOMIC DNA]</scope>
    <source>
        <strain evidence="2">28-4</strain>
    </source>
</reference>
<name>A0A2H3ASZ4_9AGAR</name>
<gene>
    <name evidence="1" type="ORF">ARMSODRAFT_622999</name>
</gene>